<dbReference type="EMBL" id="JAGGJB010000001">
    <property type="protein sequence ID" value="MDN7123447.1"/>
    <property type="molecule type" value="Genomic_DNA"/>
</dbReference>
<name>A0AAW7QVH5_9GAMM</name>
<dbReference type="RefSeq" id="WP_301773791.1">
    <property type="nucleotide sequence ID" value="NZ_JAGGJB010000001.1"/>
</dbReference>
<gene>
    <name evidence="1" type="ORF">J6I90_00960</name>
</gene>
<dbReference type="Proteomes" id="UP001169492">
    <property type="component" value="Unassembled WGS sequence"/>
</dbReference>
<evidence type="ECO:0000313" key="1">
    <source>
        <dbReference type="EMBL" id="MDN7123447.1"/>
    </source>
</evidence>
<comment type="caution">
    <text evidence="1">The sequence shown here is derived from an EMBL/GenBank/DDBJ whole genome shotgun (WGS) entry which is preliminary data.</text>
</comment>
<accession>A0AAW7QVH5</accession>
<dbReference type="AlphaFoldDB" id="A0AAW7QVH5"/>
<sequence length="96" mass="10868">MSIWVRKVIRGKSENQLKLADDCWDLRDLFKEFERWVLESAPDLEPGDGWIVDIGFSARKGANGGGPILSPHLMRVCAEKGISIYLSEYDDLEENA</sequence>
<evidence type="ECO:0000313" key="2">
    <source>
        <dbReference type="Proteomes" id="UP001169492"/>
    </source>
</evidence>
<organism evidence="1 2">
    <name type="scientific">Pseudidiomarina terrestris</name>
    <dbReference type="NCBI Taxonomy" id="2820060"/>
    <lineage>
        <taxon>Bacteria</taxon>
        <taxon>Pseudomonadati</taxon>
        <taxon>Pseudomonadota</taxon>
        <taxon>Gammaproteobacteria</taxon>
        <taxon>Alteromonadales</taxon>
        <taxon>Idiomarinaceae</taxon>
        <taxon>Pseudidiomarina</taxon>
    </lineage>
</organism>
<proteinExistence type="predicted"/>
<protein>
    <submittedName>
        <fullName evidence="1">Uncharacterized protein</fullName>
    </submittedName>
</protein>
<reference evidence="1 2" key="1">
    <citation type="submission" date="2021-03" db="EMBL/GenBank/DDBJ databases">
        <title>Pseudidiomarina terrestris, a new bacterium isolated from saline soil.</title>
        <authorList>
            <person name="Galisteo C."/>
            <person name="De La Haba R."/>
            <person name="Sanchez-Porro C."/>
            <person name="Ventosa A."/>
        </authorList>
    </citation>
    <scope>NUCLEOTIDE SEQUENCE [LARGE SCALE GENOMIC DNA]</scope>
    <source>
        <strain evidence="1 2">1APP75-32.1</strain>
    </source>
</reference>